<evidence type="ECO:0000259" key="6">
    <source>
        <dbReference type="Pfam" id="PF06321"/>
    </source>
</evidence>
<keyword evidence="3 5" id="KW-0732">Signal</keyword>
<evidence type="ECO:0000313" key="7">
    <source>
        <dbReference type="EMBL" id="SCD19801.1"/>
    </source>
</evidence>
<evidence type="ECO:0000256" key="3">
    <source>
        <dbReference type="ARBA" id="ARBA00022729"/>
    </source>
</evidence>
<keyword evidence="8" id="KW-1185">Reference proteome</keyword>
<protein>
    <submittedName>
        <fullName evidence="7">Major fimbrial subunit protein (FimA)</fullName>
    </submittedName>
</protein>
<dbReference type="InterPro" id="IPR029141">
    <property type="entry name" value="FimA_N"/>
</dbReference>
<dbReference type="Gene3D" id="2.60.40.2580">
    <property type="match status" value="1"/>
</dbReference>
<gene>
    <name evidence="7" type="ORF">PSM36_0975</name>
</gene>
<organism evidence="7 8">
    <name type="scientific">Proteiniphilum saccharofermentans</name>
    <dbReference type="NCBI Taxonomy" id="1642647"/>
    <lineage>
        <taxon>Bacteria</taxon>
        <taxon>Pseudomonadati</taxon>
        <taxon>Bacteroidota</taxon>
        <taxon>Bacteroidia</taxon>
        <taxon>Bacteroidales</taxon>
        <taxon>Dysgonomonadaceae</taxon>
        <taxon>Proteiniphilum</taxon>
    </lineage>
</organism>
<dbReference type="GO" id="GO:0009289">
    <property type="term" value="C:pilus"/>
    <property type="evidence" value="ECO:0007669"/>
    <property type="project" value="UniProtKB-SubCell"/>
</dbReference>
<proteinExistence type="inferred from homology"/>
<dbReference type="STRING" id="1642647.PSM36_0975"/>
<dbReference type="AlphaFoldDB" id="A0A1R3SW76"/>
<evidence type="ECO:0000256" key="5">
    <source>
        <dbReference type="SAM" id="SignalP"/>
    </source>
</evidence>
<dbReference type="Proteomes" id="UP000187464">
    <property type="component" value="Chromosome I"/>
</dbReference>
<dbReference type="Pfam" id="PF06321">
    <property type="entry name" value="P_gingi_FimA"/>
    <property type="match status" value="1"/>
</dbReference>
<feature type="chain" id="PRO_5010276278" evidence="5">
    <location>
        <begin position="23"/>
        <end position="454"/>
    </location>
</feature>
<evidence type="ECO:0000313" key="8">
    <source>
        <dbReference type="Proteomes" id="UP000187464"/>
    </source>
</evidence>
<accession>A0A1R3SW76</accession>
<dbReference type="RefSeq" id="WP_019537780.1">
    <property type="nucleotide sequence ID" value="NZ_LT605205.1"/>
</dbReference>
<dbReference type="KEGG" id="psac:PSM36_0975"/>
<reference evidence="8" key="1">
    <citation type="submission" date="2016-08" db="EMBL/GenBank/DDBJ databases">
        <authorList>
            <person name="Wibberg D."/>
        </authorList>
    </citation>
    <scope>NUCLEOTIDE SEQUENCE [LARGE SCALE GENOMIC DNA]</scope>
</reference>
<comment type="similarity">
    <text evidence="2">Belongs to the bacteroidetes fimbrillin superfamily. FimA/Mfa1 family.</text>
</comment>
<comment type="subcellular location">
    <subcellularLocation>
        <location evidence="1">Fimbrium</location>
    </subcellularLocation>
</comment>
<evidence type="ECO:0000256" key="2">
    <source>
        <dbReference type="ARBA" id="ARBA00006011"/>
    </source>
</evidence>
<feature type="domain" description="Major fimbrial subunit protein N-terminal" evidence="6">
    <location>
        <begin position="42"/>
        <end position="156"/>
    </location>
</feature>
<sequence>MKQPGKYIIYLLFGLFTASALMPSCTDGNGPDDLKPTDRVSLSISFHSAQTRAENGVRGTEIDVESESKIYSLAVLVFKSGSDELDGSKFINRELKDTQDAQDREDYKELEEIKEIELTPGVRDIYIIANAPDGHFSGVTDRTSFKAKLEDLSAQKVYGFQEGESSGDTPIGGEDPVDRYTNLVMSQSFIGLTIEGGEKQYLGYTEEELPEGATPLNEGKPVELVRLVARVAIQKIAFELPAELTFDGIKTTDYNQYVDTVFMINAKTSSTYFPGETGFTGPDGSFVHGNIPGYNFLKGKLSNISGESTYADYLSKPVNFPEYDIENNQVPLWFYAFENSQSNTYPTGFVIGVKYQYKNTQDSELEVKKAYYVVTVNRAGAGSANHNFIKRNNQYGIKVTIKGLGSYVGDYPRSAGIGALRATGFLSSQDTDGVMEIEETVGPNLFPWTGDIYK</sequence>
<dbReference type="Gene3D" id="2.60.40.3690">
    <property type="match status" value="1"/>
</dbReference>
<keyword evidence="4" id="KW-0281">Fimbrium</keyword>
<dbReference type="EMBL" id="LT605205">
    <property type="protein sequence ID" value="SCD19801.1"/>
    <property type="molecule type" value="Genomic_DNA"/>
</dbReference>
<feature type="signal peptide" evidence="5">
    <location>
        <begin position="1"/>
        <end position="22"/>
    </location>
</feature>
<name>A0A1R3SW76_9BACT</name>
<evidence type="ECO:0000256" key="1">
    <source>
        <dbReference type="ARBA" id="ARBA00004561"/>
    </source>
</evidence>
<evidence type="ECO:0000256" key="4">
    <source>
        <dbReference type="ARBA" id="ARBA00023263"/>
    </source>
</evidence>